<evidence type="ECO:0000313" key="1">
    <source>
        <dbReference type="EMBL" id="ADD03966.1"/>
    </source>
</evidence>
<keyword evidence="2" id="KW-1185">Reference proteome</keyword>
<name>D3SXS6_NATMM</name>
<gene>
    <name evidence="1" type="ordered locus">Nmag_0376</name>
</gene>
<dbReference type="EMBL" id="CP001932">
    <property type="protein sequence ID" value="ADD03966.1"/>
    <property type="molecule type" value="Genomic_DNA"/>
</dbReference>
<proteinExistence type="predicted"/>
<sequence>MPCLDPRIDNPSIKRRSDVPASFDCAYCGQIDFLNEFLLDLFPVRSNFIKSLNNSCLPIFGTGIFDQFVQSIPIALIIVFRSECPYFLDLVPSIDQTVICRYRYLQINIGLRDSVHPIPSKVCLTNGELMIPVLRNSPEFLILFYGRSLRLDTLHPLCLRLLSA</sequence>
<accession>D3SXS6</accession>
<reference evidence="2" key="1">
    <citation type="submission" date="2010-02" db="EMBL/GenBank/DDBJ databases">
        <title>Complete sequence of chromosome of Natrialba magadii ATCC 43099.</title>
        <authorList>
            <consortium name="US DOE Joint Genome Institute"/>
            <person name="Lucas S."/>
            <person name="Copeland A."/>
            <person name="Lapidus A."/>
            <person name="Cheng J.-F."/>
            <person name="Bruce D."/>
            <person name="Goodwin L."/>
            <person name="Pitluck S."/>
            <person name="Davenport K."/>
            <person name="Saunders E."/>
            <person name="Detter J.C."/>
            <person name="Han C."/>
            <person name="Tapia R."/>
            <person name="Land M."/>
            <person name="Hauser L."/>
            <person name="Kyrpides N."/>
            <person name="Mikhailova N."/>
            <person name="De Castro R.E."/>
            <person name="Maupin-Furlow J.A."/>
            <person name="Woyke T."/>
        </authorList>
    </citation>
    <scope>NUCLEOTIDE SEQUENCE [LARGE SCALE GENOMIC DNA]</scope>
    <source>
        <strain evidence="2">ATCC 43099 / DSM 3394 / CCM 3739 / CIP 104546 / IAM 13178 / JCM 8861 / NBRC 102185 / NCIMB 2190 / MS3</strain>
    </source>
</reference>
<dbReference type="Proteomes" id="UP000001879">
    <property type="component" value="Chromosome"/>
</dbReference>
<protein>
    <submittedName>
        <fullName evidence="1">Uncharacterized protein</fullName>
    </submittedName>
</protein>
<dbReference type="KEGG" id="nmg:Nmag_0376"/>
<reference evidence="1 2" key="2">
    <citation type="journal article" date="2012" name="BMC Genomics">
        <title>A comparative genomics perspective on the genetic content of the alkaliphilic haloarchaeon Natrialba magadii ATCC 43099T.</title>
        <authorList>
            <person name="Siddaramappa S."/>
            <person name="Challacombe J.F."/>
            <person name="Decastro R.E."/>
            <person name="Pfeiffer F."/>
            <person name="Sastre D.E."/>
            <person name="Gimenez M.I."/>
            <person name="Paggi R.A."/>
            <person name="Detter J.C."/>
            <person name="Davenport K.W."/>
            <person name="Goodwin L.A."/>
            <person name="Kyrpides N."/>
            <person name="Tapia R."/>
            <person name="Pitluck S."/>
            <person name="Lucas S."/>
            <person name="Woyke T."/>
            <person name="Maupin-Furlow J.A."/>
        </authorList>
    </citation>
    <scope>NUCLEOTIDE SEQUENCE [LARGE SCALE GENOMIC DNA]</scope>
    <source>
        <strain evidence="2">ATCC 43099 / DSM 3394 / CCM 3739 / CIP 104546 / IAM 13178 / JCM 8861 / NBRC 102185 / NCIMB 2190 / MS3</strain>
    </source>
</reference>
<dbReference type="STRING" id="547559.Nmag_0376"/>
<dbReference type="HOGENOM" id="CLU_1615352_0_0_2"/>
<organism evidence="1 2">
    <name type="scientific">Natrialba magadii (strain ATCC 43099 / DSM 3394 / CCM 3739 / CIP 104546 / IAM 13178 / JCM 8861 / NBRC 102185 / NCIMB 2190 / MS3)</name>
    <name type="common">Natronobacterium magadii</name>
    <dbReference type="NCBI Taxonomy" id="547559"/>
    <lineage>
        <taxon>Archaea</taxon>
        <taxon>Methanobacteriati</taxon>
        <taxon>Methanobacteriota</taxon>
        <taxon>Stenosarchaea group</taxon>
        <taxon>Halobacteria</taxon>
        <taxon>Halobacteriales</taxon>
        <taxon>Natrialbaceae</taxon>
        <taxon>Natrialba</taxon>
    </lineage>
</organism>
<evidence type="ECO:0000313" key="2">
    <source>
        <dbReference type="Proteomes" id="UP000001879"/>
    </source>
</evidence>
<dbReference type="PaxDb" id="547559-Nmag_0376"/>
<dbReference type="AlphaFoldDB" id="D3SXS6"/>